<dbReference type="Proteomes" id="UP000664795">
    <property type="component" value="Unassembled WGS sequence"/>
</dbReference>
<dbReference type="RefSeq" id="WP_207338043.1">
    <property type="nucleotide sequence ID" value="NZ_JAFMYU010000026.1"/>
</dbReference>
<keyword evidence="1" id="KW-1133">Transmembrane helix</keyword>
<feature type="transmembrane region" description="Helical" evidence="1">
    <location>
        <begin position="62"/>
        <end position="84"/>
    </location>
</feature>
<sequence length="302" mass="32699">MIDLQRERTFSEKINATFQYITANLGSLLRCLLYISGPLLLLGAISVGMIRGGVGGGSWVGVSMASVLSFFAYFFAFMVVPLVLSAHMKVYERENGGLVETSAVLAEVWASAGTTLLVNIVLFIMMVLVMLLSTMLVGFAVAAFRLINPYVASVLSLLFLLPVYATAAILSLTTPIIVFERGDVGHTIGRCFSLVGGKVLSTIGLVAVMLGVVYNLLMLLFIPYIAVMVIRPLVGFFEIPTFVTILFASFSVLAFSVIASIIIIAVNFQYFSLIERREHPGLIARIATIGMNTPVTPDAETY</sequence>
<evidence type="ECO:0008006" key="4">
    <source>
        <dbReference type="Google" id="ProtNLM"/>
    </source>
</evidence>
<keyword evidence="1" id="KW-0472">Membrane</keyword>
<feature type="transmembrane region" description="Helical" evidence="1">
    <location>
        <begin position="31"/>
        <end position="50"/>
    </location>
</feature>
<keyword evidence="3" id="KW-1185">Reference proteome</keyword>
<feature type="transmembrane region" description="Helical" evidence="1">
    <location>
        <begin position="116"/>
        <end position="144"/>
    </location>
</feature>
<accession>A0A939GC13</accession>
<keyword evidence="1" id="KW-0812">Transmembrane</keyword>
<evidence type="ECO:0000313" key="2">
    <source>
        <dbReference type="EMBL" id="MBO0934080.1"/>
    </source>
</evidence>
<protein>
    <recommendedName>
        <fullName evidence="4">Glycerophosphoryl diester phosphodiesterase membrane domain-containing protein</fullName>
    </recommendedName>
</protein>
<reference evidence="2 3" key="1">
    <citation type="submission" date="2021-03" db="EMBL/GenBank/DDBJ databases">
        <title>Fibrella sp. HMF5036 genome sequencing and assembly.</title>
        <authorList>
            <person name="Kang H."/>
            <person name="Kim H."/>
            <person name="Bae S."/>
            <person name="Joh K."/>
        </authorList>
    </citation>
    <scope>NUCLEOTIDE SEQUENCE [LARGE SCALE GENOMIC DNA]</scope>
    <source>
        <strain evidence="2 3">HMF5036</strain>
    </source>
</reference>
<proteinExistence type="predicted"/>
<evidence type="ECO:0000256" key="1">
    <source>
        <dbReference type="SAM" id="Phobius"/>
    </source>
</evidence>
<organism evidence="2 3">
    <name type="scientific">Fibrella aquatilis</name>
    <dbReference type="NCBI Taxonomy" id="2817059"/>
    <lineage>
        <taxon>Bacteria</taxon>
        <taxon>Pseudomonadati</taxon>
        <taxon>Bacteroidota</taxon>
        <taxon>Cytophagia</taxon>
        <taxon>Cytophagales</taxon>
        <taxon>Spirosomataceae</taxon>
        <taxon>Fibrella</taxon>
    </lineage>
</organism>
<evidence type="ECO:0000313" key="3">
    <source>
        <dbReference type="Proteomes" id="UP000664795"/>
    </source>
</evidence>
<gene>
    <name evidence="2" type="ORF">J2I48_23935</name>
</gene>
<comment type="caution">
    <text evidence="2">The sequence shown here is derived from an EMBL/GenBank/DDBJ whole genome shotgun (WGS) entry which is preliminary data.</text>
</comment>
<feature type="transmembrane region" description="Helical" evidence="1">
    <location>
        <begin position="242"/>
        <end position="268"/>
    </location>
</feature>
<feature type="transmembrane region" description="Helical" evidence="1">
    <location>
        <begin position="150"/>
        <end position="178"/>
    </location>
</feature>
<name>A0A939GC13_9BACT</name>
<feature type="transmembrane region" description="Helical" evidence="1">
    <location>
        <begin position="199"/>
        <end position="230"/>
    </location>
</feature>
<dbReference type="AlphaFoldDB" id="A0A939GC13"/>
<dbReference type="EMBL" id="JAFMYU010000026">
    <property type="protein sequence ID" value="MBO0934080.1"/>
    <property type="molecule type" value="Genomic_DNA"/>
</dbReference>